<dbReference type="SUPFAM" id="SSF48452">
    <property type="entry name" value="TPR-like"/>
    <property type="match status" value="2"/>
</dbReference>
<organism evidence="9 10">
    <name type="scientific">Besnoitia besnoiti</name>
    <name type="common">Apicomplexan protozoan</name>
    <dbReference type="NCBI Taxonomy" id="94643"/>
    <lineage>
        <taxon>Eukaryota</taxon>
        <taxon>Sar</taxon>
        <taxon>Alveolata</taxon>
        <taxon>Apicomplexa</taxon>
        <taxon>Conoidasida</taxon>
        <taxon>Coccidia</taxon>
        <taxon>Eucoccidiorida</taxon>
        <taxon>Eimeriorina</taxon>
        <taxon>Sarcocystidae</taxon>
        <taxon>Besnoitia</taxon>
    </lineage>
</organism>
<dbReference type="RefSeq" id="XP_029217390.1">
    <property type="nucleotide sequence ID" value="XM_029365959.1"/>
</dbReference>
<dbReference type="PROSITE" id="PS50005">
    <property type="entry name" value="TPR"/>
    <property type="match status" value="1"/>
</dbReference>
<keyword evidence="4" id="KW-0970">Cilium biogenesis/degradation</keyword>
<dbReference type="OrthoDB" id="432109at2759"/>
<evidence type="ECO:0000313" key="9">
    <source>
        <dbReference type="EMBL" id="PFH33381.1"/>
    </source>
</evidence>
<dbReference type="GO" id="GO:0042073">
    <property type="term" value="P:intraciliary transport"/>
    <property type="evidence" value="ECO:0007669"/>
    <property type="project" value="TreeGrafter"/>
</dbReference>
<comment type="subcellular location">
    <subcellularLocation>
        <location evidence="1">Cell projection</location>
        <location evidence="1">Cilium</location>
    </subcellularLocation>
</comment>
<evidence type="ECO:0000256" key="5">
    <source>
        <dbReference type="ARBA" id="ARBA00022803"/>
    </source>
</evidence>
<dbReference type="AlphaFoldDB" id="A0A2A9MAQ4"/>
<dbReference type="SMART" id="SM00028">
    <property type="entry name" value="TPR"/>
    <property type="match status" value="2"/>
</dbReference>
<evidence type="ECO:0000256" key="6">
    <source>
        <dbReference type="ARBA" id="ARBA00023069"/>
    </source>
</evidence>
<dbReference type="STRING" id="94643.A0A2A9MAQ4"/>
<keyword evidence="7" id="KW-0966">Cell projection</keyword>
<dbReference type="Gene3D" id="1.25.40.10">
    <property type="entry name" value="Tetratricopeptide repeat domain"/>
    <property type="match status" value="2"/>
</dbReference>
<evidence type="ECO:0000256" key="4">
    <source>
        <dbReference type="ARBA" id="ARBA00022794"/>
    </source>
</evidence>
<dbReference type="InterPro" id="IPR019734">
    <property type="entry name" value="TPR_rpt"/>
</dbReference>
<dbReference type="Proteomes" id="UP000224006">
    <property type="component" value="Chromosome VII"/>
</dbReference>
<dbReference type="InterPro" id="IPR039941">
    <property type="entry name" value="TT30"/>
</dbReference>
<evidence type="ECO:0000256" key="8">
    <source>
        <dbReference type="PROSITE-ProRule" id="PRU00339"/>
    </source>
</evidence>
<dbReference type="KEGG" id="bbes:BESB_075980"/>
<dbReference type="GeneID" id="40312524"/>
<comment type="caution">
    <text evidence="9">The sequence shown here is derived from an EMBL/GenBank/DDBJ whole genome shotgun (WGS) entry which is preliminary data.</text>
</comment>
<keyword evidence="6" id="KW-0969">Cilium</keyword>
<evidence type="ECO:0000256" key="7">
    <source>
        <dbReference type="ARBA" id="ARBA00023273"/>
    </source>
</evidence>
<dbReference type="VEuPathDB" id="ToxoDB:BESB_075980"/>
<dbReference type="PANTHER" id="PTHR20931:SF0">
    <property type="entry name" value="TETRATRICOPEPTIDE REPEAT PROTEIN 30"/>
    <property type="match status" value="1"/>
</dbReference>
<feature type="repeat" description="TPR" evidence="8">
    <location>
        <begin position="339"/>
        <end position="372"/>
    </location>
</feature>
<keyword evidence="3" id="KW-0677">Repeat</keyword>
<dbReference type="GO" id="GO:0005879">
    <property type="term" value="C:axonemal microtubule"/>
    <property type="evidence" value="ECO:0007669"/>
    <property type="project" value="TreeGrafter"/>
</dbReference>
<protein>
    <submittedName>
        <fullName evidence="9">Tetratricopeptide repeat-containing protein</fullName>
    </submittedName>
</protein>
<evidence type="ECO:0000256" key="3">
    <source>
        <dbReference type="ARBA" id="ARBA00022737"/>
    </source>
</evidence>
<dbReference type="PANTHER" id="PTHR20931">
    <property type="entry name" value="TETRATRICOPEPTIDE REPEAT PROTEIN 30"/>
    <property type="match status" value="1"/>
</dbReference>
<dbReference type="EMBL" id="NWUJ01000008">
    <property type="protein sequence ID" value="PFH33381.1"/>
    <property type="molecule type" value="Genomic_DNA"/>
</dbReference>
<reference evidence="9 10" key="1">
    <citation type="submission" date="2017-09" db="EMBL/GenBank/DDBJ databases">
        <title>Genome sequencing of Besnoitia besnoiti strain Bb-Ger1.</title>
        <authorList>
            <person name="Schares G."/>
            <person name="Venepally P."/>
            <person name="Lorenzi H.A."/>
        </authorList>
    </citation>
    <scope>NUCLEOTIDE SEQUENCE [LARGE SCALE GENOMIC DNA]</scope>
    <source>
        <strain evidence="9 10">Bb-Ger1</strain>
    </source>
</reference>
<sequence length="404" mass="45005">MAPQVDTHAQAMTAQILLHLGEPKEAIAVCNKCPDASGQITRRAAMVTALAKFHTEDSSGPVQAPPPGNAGDPFLAALCGVHHWKEKQFALAIASFQRISRTDGFDVEASYNIAVCHYELKQYTACLQCIEQITTELLCRHPGLKDEAASHEHEMSIGTCRDFPLLPHPALVETLNLKRAIGIACENIDHTGAKAELRPLTCYDAVTVHNEALVNSEWDTGSALDKLRSLVEDPPFPPEAKHAFDFAADIMAEYRDLLHEYLLPDEIAFLEALVLSDRSPETAIKMLENLRERSCDQLRNSQHTVQIVIAQAKIYAERRHYGLAESALQSSAEFCELDSNWQLSMAHVLFLQGKYPEAISYYERILKSNESNLRGLKSLLLANLCAAYVRTHQYDRAKQILECV</sequence>
<dbReference type="InterPro" id="IPR011990">
    <property type="entry name" value="TPR-like_helical_dom_sf"/>
</dbReference>
<keyword evidence="10" id="KW-1185">Reference proteome</keyword>
<proteinExistence type="inferred from homology"/>
<dbReference type="Pfam" id="PF13432">
    <property type="entry name" value="TPR_16"/>
    <property type="match status" value="2"/>
</dbReference>
<accession>A0A2A9MAQ4</accession>
<keyword evidence="5 8" id="KW-0802">TPR repeat</keyword>
<name>A0A2A9MAQ4_BESBE</name>
<evidence type="ECO:0000313" key="10">
    <source>
        <dbReference type="Proteomes" id="UP000224006"/>
    </source>
</evidence>
<evidence type="ECO:0000256" key="1">
    <source>
        <dbReference type="ARBA" id="ARBA00004138"/>
    </source>
</evidence>
<evidence type="ECO:0000256" key="2">
    <source>
        <dbReference type="ARBA" id="ARBA00009522"/>
    </source>
</evidence>
<comment type="similarity">
    <text evidence="2">Belongs to the TTC30/dfy-1/fleer family.</text>
</comment>
<dbReference type="GO" id="GO:0030992">
    <property type="term" value="C:intraciliary transport particle B"/>
    <property type="evidence" value="ECO:0007669"/>
    <property type="project" value="TreeGrafter"/>
</dbReference>
<gene>
    <name evidence="9" type="ORF">BESB_075980</name>
</gene>
<dbReference type="GO" id="GO:0120170">
    <property type="term" value="F:intraciliary transport particle B binding"/>
    <property type="evidence" value="ECO:0007669"/>
    <property type="project" value="TreeGrafter"/>
</dbReference>